<dbReference type="AlphaFoldDB" id="A0A0E9UYG2"/>
<name>A0A0E9UYG2_ANGAN</name>
<sequence length="19" mass="2171">MQETFLLNITENKTESACV</sequence>
<reference evidence="1" key="1">
    <citation type="submission" date="2014-11" db="EMBL/GenBank/DDBJ databases">
        <authorList>
            <person name="Amaro Gonzalez C."/>
        </authorList>
    </citation>
    <scope>NUCLEOTIDE SEQUENCE</scope>
</reference>
<accession>A0A0E9UYG2</accession>
<organism evidence="1">
    <name type="scientific">Anguilla anguilla</name>
    <name type="common">European freshwater eel</name>
    <name type="synonym">Muraena anguilla</name>
    <dbReference type="NCBI Taxonomy" id="7936"/>
    <lineage>
        <taxon>Eukaryota</taxon>
        <taxon>Metazoa</taxon>
        <taxon>Chordata</taxon>
        <taxon>Craniata</taxon>
        <taxon>Vertebrata</taxon>
        <taxon>Euteleostomi</taxon>
        <taxon>Actinopterygii</taxon>
        <taxon>Neopterygii</taxon>
        <taxon>Teleostei</taxon>
        <taxon>Anguilliformes</taxon>
        <taxon>Anguillidae</taxon>
        <taxon>Anguilla</taxon>
    </lineage>
</organism>
<reference evidence="1" key="2">
    <citation type="journal article" date="2015" name="Fish Shellfish Immunol.">
        <title>Early steps in the European eel (Anguilla anguilla)-Vibrio vulnificus interaction in the gills: Role of the RtxA13 toxin.</title>
        <authorList>
            <person name="Callol A."/>
            <person name="Pajuelo D."/>
            <person name="Ebbesson L."/>
            <person name="Teles M."/>
            <person name="MacKenzie S."/>
            <person name="Amaro C."/>
        </authorList>
    </citation>
    <scope>NUCLEOTIDE SEQUENCE</scope>
</reference>
<evidence type="ECO:0000313" key="1">
    <source>
        <dbReference type="EMBL" id="JAH70909.1"/>
    </source>
</evidence>
<protein>
    <submittedName>
        <fullName evidence="1">Uncharacterized protein</fullName>
    </submittedName>
</protein>
<dbReference type="EMBL" id="GBXM01037668">
    <property type="protein sequence ID" value="JAH70909.1"/>
    <property type="molecule type" value="Transcribed_RNA"/>
</dbReference>
<proteinExistence type="predicted"/>